<gene>
    <name evidence="1" type="ORF">CMC5_057520</name>
</gene>
<proteinExistence type="predicted"/>
<accession>A0A0K1EKZ2</accession>
<protein>
    <recommendedName>
        <fullName evidence="3">Outer membrane protein beta-barrel domain-containing protein</fullName>
    </recommendedName>
</protein>
<keyword evidence="2" id="KW-1185">Reference proteome</keyword>
<dbReference type="Proteomes" id="UP000067626">
    <property type="component" value="Chromosome"/>
</dbReference>
<evidence type="ECO:0008006" key="3">
    <source>
        <dbReference type="Google" id="ProtNLM"/>
    </source>
</evidence>
<evidence type="ECO:0000313" key="1">
    <source>
        <dbReference type="EMBL" id="AKT41545.1"/>
    </source>
</evidence>
<sequence>MALALLSVTGAASAQLPCIPGFCPQTVAAPQRPPPHTPQLEQATRARYEAEARVKLEAEARQEAESEVHEERRRAWIARGVVPPPLPPPIKLPMVEVFVGARQLIGTLKPSLFQIGVTAGARLRLREPLAFELSTSYGVFDFRDDTIRVTAIQPSVLLMWRNPGLDGYLRSGFEVTIPIRDMPDVPDVFLGAHLGGGFQFHAVRIGRGGFVGGFLEARLHLRGDVGGELVNLPTPHGAIEMVFGPSMGF</sequence>
<dbReference type="KEGG" id="ccro:CMC5_057520"/>
<name>A0A0K1EKZ2_CHOCO</name>
<organism evidence="1 2">
    <name type="scientific">Chondromyces crocatus</name>
    <dbReference type="NCBI Taxonomy" id="52"/>
    <lineage>
        <taxon>Bacteria</taxon>
        <taxon>Pseudomonadati</taxon>
        <taxon>Myxococcota</taxon>
        <taxon>Polyangia</taxon>
        <taxon>Polyangiales</taxon>
        <taxon>Polyangiaceae</taxon>
        <taxon>Chondromyces</taxon>
    </lineage>
</organism>
<evidence type="ECO:0000313" key="2">
    <source>
        <dbReference type="Proteomes" id="UP000067626"/>
    </source>
</evidence>
<dbReference type="EMBL" id="CP012159">
    <property type="protein sequence ID" value="AKT41545.1"/>
    <property type="molecule type" value="Genomic_DNA"/>
</dbReference>
<reference evidence="1 2" key="1">
    <citation type="submission" date="2015-07" db="EMBL/GenBank/DDBJ databases">
        <title>Genome analysis of myxobacterium Chondromyces crocatus Cm c5 reveals a high potential for natural compound synthesis and the genetic basis for the loss of fruiting body formation.</title>
        <authorList>
            <person name="Zaburannyi N."/>
            <person name="Bunk B."/>
            <person name="Maier J."/>
            <person name="Overmann J."/>
            <person name="Mueller R."/>
        </authorList>
    </citation>
    <scope>NUCLEOTIDE SEQUENCE [LARGE SCALE GENOMIC DNA]</scope>
    <source>
        <strain evidence="1 2">Cm c5</strain>
    </source>
</reference>
<dbReference type="STRING" id="52.CMC5_057520"/>
<dbReference type="AlphaFoldDB" id="A0A0K1EKZ2"/>
<dbReference type="OrthoDB" id="5519801at2"/>